<dbReference type="OMA" id="ISHDNDP"/>
<dbReference type="AlphaFoldDB" id="A0A0B1P5W2"/>
<dbReference type="Proteomes" id="UP000030854">
    <property type="component" value="Unassembled WGS sequence"/>
</dbReference>
<evidence type="ECO:0000313" key="2">
    <source>
        <dbReference type="Proteomes" id="UP000030854"/>
    </source>
</evidence>
<comment type="caution">
    <text evidence="1">The sequence shown here is derived from an EMBL/GenBank/DDBJ whole genome shotgun (WGS) entry which is preliminary data.</text>
</comment>
<dbReference type="EMBL" id="JNVN01001862">
    <property type="protein sequence ID" value="KHJ32715.1"/>
    <property type="molecule type" value="Genomic_DNA"/>
</dbReference>
<reference evidence="1 2" key="1">
    <citation type="journal article" date="2014" name="BMC Genomics">
        <title>Adaptive genomic structural variation in the grape powdery mildew pathogen, Erysiphe necator.</title>
        <authorList>
            <person name="Jones L."/>
            <person name="Riaz S."/>
            <person name="Morales-Cruz A."/>
            <person name="Amrine K.C."/>
            <person name="McGuire B."/>
            <person name="Gubler W.D."/>
            <person name="Walker M.A."/>
            <person name="Cantu D."/>
        </authorList>
    </citation>
    <scope>NUCLEOTIDE SEQUENCE [LARGE SCALE GENOMIC DNA]</scope>
    <source>
        <strain evidence="2">c</strain>
    </source>
</reference>
<protein>
    <submittedName>
        <fullName evidence="1">Uncharacterized protein</fullName>
    </submittedName>
</protein>
<name>A0A0B1P5W2_UNCNE</name>
<evidence type="ECO:0000313" key="1">
    <source>
        <dbReference type="EMBL" id="KHJ32715.1"/>
    </source>
</evidence>
<gene>
    <name evidence="1" type="ORF">EV44_g4506</name>
</gene>
<dbReference type="HOGENOM" id="CLU_977256_0_0_1"/>
<keyword evidence="2" id="KW-1185">Reference proteome</keyword>
<accession>A0A0B1P5W2</accession>
<proteinExistence type="predicted"/>
<organism evidence="1 2">
    <name type="scientific">Uncinula necator</name>
    <name type="common">Grape powdery mildew</name>
    <dbReference type="NCBI Taxonomy" id="52586"/>
    <lineage>
        <taxon>Eukaryota</taxon>
        <taxon>Fungi</taxon>
        <taxon>Dikarya</taxon>
        <taxon>Ascomycota</taxon>
        <taxon>Pezizomycotina</taxon>
        <taxon>Leotiomycetes</taxon>
        <taxon>Erysiphales</taxon>
        <taxon>Erysiphaceae</taxon>
        <taxon>Erysiphe</taxon>
    </lineage>
</organism>
<sequence length="285" mass="32572">MAHSSDKSHNILSEGQPDVRLFDYLRKNLPRQIQAPKNNQLKARSKPKKHYSVAGIFATSTKSTNRSRKRGKEKNECNTTIINLLNDQMSEVGCEIVRNAVGTFDEVLDLNLKNLATIKEKDQRFKDFISEAISKLVAPLISRQGELKISTNHSDSRISSDINTSATTTATYNIANYKQVVDAELKNLKNYWKQWEDIHDEYLALGIEIFGSQSCNDNSVRQQKGFKDEMELLQLHQKTKIIELENEIEKLGTHVLQKMRKSEKDLDVVIKREKNRVLASLVSNL</sequence>